<evidence type="ECO:0000313" key="1">
    <source>
        <dbReference type="EMBL" id="MDM1550014.1"/>
    </source>
</evidence>
<proteinExistence type="predicted"/>
<dbReference type="AlphaFoldDB" id="A0AAW7DDG4"/>
<dbReference type="Pfam" id="PF13585">
    <property type="entry name" value="CHU_C"/>
    <property type="match status" value="1"/>
</dbReference>
<reference evidence="1" key="2">
    <citation type="journal article" date="2022" name="Sci. Total Environ.">
        <title>Prevalence, transmission, and molecular epidemiology of tet(X)-positive bacteria among humans, animals, and environmental niches in China: An epidemiological, and genomic-based study.</title>
        <authorList>
            <person name="Dong N."/>
            <person name="Zeng Y."/>
            <person name="Cai C."/>
            <person name="Sun C."/>
            <person name="Lu J."/>
            <person name="Liu C."/>
            <person name="Zhou H."/>
            <person name="Sun Q."/>
            <person name="Shu L."/>
            <person name="Wang H."/>
            <person name="Wang Y."/>
            <person name="Wang S."/>
            <person name="Wu C."/>
            <person name="Chan E.W."/>
            <person name="Chen G."/>
            <person name="Shen Z."/>
            <person name="Chen S."/>
            <person name="Zhang R."/>
        </authorList>
    </citation>
    <scope>NUCLEOTIDE SEQUENCE</scope>
    <source>
        <strain evidence="1">210</strain>
    </source>
</reference>
<protein>
    <submittedName>
        <fullName evidence="1">T9SS type B sorting domain-containing protein</fullName>
    </submittedName>
</protein>
<reference evidence="1" key="1">
    <citation type="submission" date="2020-06" db="EMBL/GenBank/DDBJ databases">
        <authorList>
            <person name="Dong N."/>
        </authorList>
    </citation>
    <scope>NUCLEOTIDE SEQUENCE</scope>
    <source>
        <strain evidence="1">210</strain>
    </source>
</reference>
<evidence type="ECO:0000313" key="2">
    <source>
        <dbReference type="Proteomes" id="UP001173578"/>
    </source>
</evidence>
<accession>A0AAW7DDG4</accession>
<gene>
    <name evidence="1" type="ORF">HX095_02175</name>
</gene>
<comment type="caution">
    <text evidence="1">The sequence shown here is derived from an EMBL/GenBank/DDBJ whole genome shotgun (WGS) entry which is preliminary data.</text>
</comment>
<dbReference type="NCBIfam" id="TIGR04131">
    <property type="entry name" value="Bac_Flav_CTERM"/>
    <property type="match status" value="1"/>
</dbReference>
<dbReference type="RefSeq" id="WP_286484828.1">
    <property type="nucleotide sequence ID" value="NZ_JACALR010000001.1"/>
</dbReference>
<dbReference type="InterPro" id="IPR026341">
    <property type="entry name" value="T9SS_type_B"/>
</dbReference>
<organism evidence="1 2">
    <name type="scientific">Empedobacter falsenii</name>
    <dbReference type="NCBI Taxonomy" id="343874"/>
    <lineage>
        <taxon>Bacteria</taxon>
        <taxon>Pseudomonadati</taxon>
        <taxon>Bacteroidota</taxon>
        <taxon>Flavobacteriia</taxon>
        <taxon>Flavobacteriales</taxon>
        <taxon>Weeksellaceae</taxon>
        <taxon>Empedobacter</taxon>
    </lineage>
</organism>
<sequence length="461" mass="53432">MSPLKFFGFLFFIYSAIYGQQIDVKNLNLIECIDQRPGEYIYVGRSYLAYFQREFFKQNIEFQAGDWELNGSLYKTPESANYNSDPDPYSFDSDSRSYMVPYSNPLIIYLRLNEVTIPPREDNKHYVVKSVTNFLINPRVINTTLDGCKIDDNTQKFNLNDDYLIKEYRSTVGNPYKFEIFRNRTDTNPIPETEWTNFILRKGESNKLYVKVTYLDNANPCHSFYEMTLKATDYSTQMDKTEFEFCGTPFVVNGPDNQSNYEWYFNGDLKSTQKEVKVDALGEWIVYFDNDLGCKSSVKINVIPEKERSRIEKVTATSNSITIIPFPNANIDSYSLDGITFQNSGTFFNQTADLINIWYKTKLGCVFGPIPFDIANGFNFLSPNGDGINDTWSLRNKDFYKNAKIQIFDRYGKIVANGIVNDILPWNGKHNNFILPTGTYWFIIKDDKETLKTGYIVLKTK</sequence>
<name>A0AAW7DDG4_9FLAO</name>
<dbReference type="EMBL" id="JACALR010000001">
    <property type="protein sequence ID" value="MDM1550014.1"/>
    <property type="molecule type" value="Genomic_DNA"/>
</dbReference>
<dbReference type="Proteomes" id="UP001173578">
    <property type="component" value="Unassembled WGS sequence"/>
</dbReference>